<gene>
    <name evidence="1" type="ORF">F3059_03080</name>
</gene>
<proteinExistence type="predicted"/>
<evidence type="ECO:0000313" key="1">
    <source>
        <dbReference type="EMBL" id="KAB1065652.1"/>
    </source>
</evidence>
<organism evidence="1 2">
    <name type="scientific">Salibacter halophilus</name>
    <dbReference type="NCBI Taxonomy" id="1803916"/>
    <lineage>
        <taxon>Bacteria</taxon>
        <taxon>Pseudomonadati</taxon>
        <taxon>Bacteroidota</taxon>
        <taxon>Flavobacteriia</taxon>
        <taxon>Flavobacteriales</taxon>
        <taxon>Salibacteraceae</taxon>
        <taxon>Salibacter</taxon>
    </lineage>
</organism>
<dbReference type="OrthoDB" id="659195at2"/>
<accession>A0A6N6M6W1</accession>
<dbReference type="RefSeq" id="WP_151166477.1">
    <property type="nucleotide sequence ID" value="NZ_WACR01000002.1"/>
</dbReference>
<evidence type="ECO:0000313" key="2">
    <source>
        <dbReference type="Proteomes" id="UP000435357"/>
    </source>
</evidence>
<comment type="caution">
    <text evidence="1">The sequence shown here is derived from an EMBL/GenBank/DDBJ whole genome shotgun (WGS) entry which is preliminary data.</text>
</comment>
<dbReference type="EMBL" id="WACR01000002">
    <property type="protein sequence ID" value="KAB1065652.1"/>
    <property type="molecule type" value="Genomic_DNA"/>
</dbReference>
<protein>
    <recommendedName>
        <fullName evidence="3">Universal stress protein</fullName>
    </recommendedName>
</protein>
<dbReference type="AlphaFoldDB" id="A0A6N6M6W1"/>
<dbReference type="Proteomes" id="UP000435357">
    <property type="component" value="Unassembled WGS sequence"/>
</dbReference>
<sequence>MAAKQIIVLLDSTLESLEALNFALEYFRDSEHTVKIVFSNNELSAGSRSEPINILPLIKSGRWPQNSVDESLIKHIIDQNELEKSNFSIDKIHHQDFCLTEYCQFADLVIAQNETVKRFAQNCSDKACKGNVPVLILPNSLRKIHRIILIDDGTPSSLYAIKQFCQVFDDYCMRWEVSLLDYVTQYSNKHMAQQKMMVDYLKTHCSSIAVHPFTGEQPDKLRTYLNVDQNTIVVTGSNPDAELIEKYFLNVKIATIAAVI</sequence>
<reference evidence="1 2" key="1">
    <citation type="submission" date="2019-09" db="EMBL/GenBank/DDBJ databases">
        <title>Genomes of Cryomorphaceae.</title>
        <authorList>
            <person name="Bowman J.P."/>
        </authorList>
    </citation>
    <scope>NUCLEOTIDE SEQUENCE [LARGE SCALE GENOMIC DNA]</scope>
    <source>
        <strain evidence="1 2">KCTC 52047</strain>
    </source>
</reference>
<keyword evidence="2" id="KW-1185">Reference proteome</keyword>
<name>A0A6N6M6W1_9FLAO</name>
<dbReference type="Gene3D" id="3.40.50.12370">
    <property type="match status" value="1"/>
</dbReference>
<evidence type="ECO:0008006" key="3">
    <source>
        <dbReference type="Google" id="ProtNLM"/>
    </source>
</evidence>